<proteinExistence type="predicted"/>
<sequence>MNLTDKPTKKYSLLLFDLDDTLLENSSWFDDGLVQTLAEHSLTKEMDEQQFLKKIKQPPRSLIDKLVSGELTTFEFKRERWKGALDSFDVRADIEEIDQLESLFINRSMNFITVDEYILNLLNELTKHYEVGIVTNGLYDPQQKLLNMGLGDIFSQDKIFHAEPLGLRKPDSRIYKIALEGFNKKPEETIFIGDSWTHDVVGPMEAGMEAIWVNFRGEEKPTDHTPYAIVSSIMEIRDILVSSSGK</sequence>
<reference evidence="1" key="1">
    <citation type="submission" date="2022-09" db="EMBL/GenBank/DDBJ databases">
        <title>Complete genome sequence of Rossellomorea vietnamensis strain RL-WG62, a newly isolated PGPR with the potential for plant salinity stress alleviation.</title>
        <authorList>
            <person name="Ren L."/>
            <person name="Wang G."/>
            <person name="Hu H."/>
        </authorList>
    </citation>
    <scope>NUCLEOTIDE SEQUENCE</scope>
    <source>
        <strain evidence="1">RL-WG62</strain>
    </source>
</reference>
<evidence type="ECO:0000313" key="1">
    <source>
        <dbReference type="EMBL" id="UXH44098.1"/>
    </source>
</evidence>
<dbReference type="Proteomes" id="UP001064027">
    <property type="component" value="Chromosome"/>
</dbReference>
<organism evidence="1 2">
    <name type="scientific">Rossellomorea vietnamensis</name>
    <dbReference type="NCBI Taxonomy" id="218284"/>
    <lineage>
        <taxon>Bacteria</taxon>
        <taxon>Bacillati</taxon>
        <taxon>Bacillota</taxon>
        <taxon>Bacilli</taxon>
        <taxon>Bacillales</taxon>
        <taxon>Bacillaceae</taxon>
        <taxon>Rossellomorea</taxon>
    </lineage>
</organism>
<protein>
    <submittedName>
        <fullName evidence="1">HAD family hydrolase</fullName>
    </submittedName>
</protein>
<keyword evidence="1" id="KW-0378">Hydrolase</keyword>
<name>A0ACD4C6B2_9BACI</name>
<evidence type="ECO:0000313" key="2">
    <source>
        <dbReference type="Proteomes" id="UP001064027"/>
    </source>
</evidence>
<gene>
    <name evidence="1" type="ORF">N5C46_21080</name>
</gene>
<keyword evidence="2" id="KW-1185">Reference proteome</keyword>
<accession>A0ACD4C6B2</accession>
<dbReference type="EMBL" id="CP104558">
    <property type="protein sequence ID" value="UXH44098.1"/>
    <property type="molecule type" value="Genomic_DNA"/>
</dbReference>